<evidence type="ECO:0000313" key="2">
    <source>
        <dbReference type="Proteomes" id="UP000026739"/>
    </source>
</evidence>
<organism evidence="1 2">
    <name type="scientific">Pseudomonas mandelii PD30</name>
    <dbReference type="NCBI Taxonomy" id="1419583"/>
    <lineage>
        <taxon>Bacteria</taxon>
        <taxon>Pseudomonadati</taxon>
        <taxon>Pseudomonadota</taxon>
        <taxon>Gammaproteobacteria</taxon>
        <taxon>Pseudomonadales</taxon>
        <taxon>Pseudomonadaceae</taxon>
        <taxon>Pseudomonas</taxon>
    </lineage>
</organism>
<comment type="caution">
    <text evidence="1">The sequence shown here is derived from an EMBL/GenBank/DDBJ whole genome shotgun (WGS) entry which is preliminary data.</text>
</comment>
<gene>
    <name evidence="1" type="ORF">V466_18760</name>
</gene>
<reference evidence="1 2" key="1">
    <citation type="submission" date="2013-12" db="EMBL/GenBank/DDBJ databases">
        <authorList>
            <person name="Formusa P.A."/>
            <person name="Habash M."/>
            <person name="Lee H."/>
            <person name="Trevors J.T."/>
        </authorList>
    </citation>
    <scope>NUCLEOTIDE SEQUENCE [LARGE SCALE GENOMIC DNA]</scope>
    <source>
        <strain evidence="1 2">PD30</strain>
    </source>
</reference>
<dbReference type="Proteomes" id="UP000026739">
    <property type="component" value="Unassembled WGS sequence"/>
</dbReference>
<dbReference type="EMBL" id="AZQQ01000085">
    <property type="protein sequence ID" value="KDD67520.1"/>
    <property type="molecule type" value="Genomic_DNA"/>
</dbReference>
<evidence type="ECO:0000313" key="1">
    <source>
        <dbReference type="EMBL" id="KDD67520.1"/>
    </source>
</evidence>
<sequence>MVMIRMPISLGRLKPKQMQALQCAQALEKGFVL</sequence>
<protein>
    <submittedName>
        <fullName evidence="1">Uncharacterized protein</fullName>
    </submittedName>
</protein>
<proteinExistence type="predicted"/>
<accession>A0A059L067</accession>
<dbReference type="AlphaFoldDB" id="A0A059L067"/>
<name>A0A059L067_9PSED</name>